<comment type="caution">
    <text evidence="4">The sequence shown here is derived from an EMBL/GenBank/DDBJ whole genome shotgun (WGS) entry which is preliminary data.</text>
</comment>
<name>A0A844QLR1_9HYPH</name>
<dbReference type="PANTHER" id="PTHR43877:SF1">
    <property type="entry name" value="ACETYLTRANSFERASE"/>
    <property type="match status" value="1"/>
</dbReference>
<dbReference type="InterPro" id="IPR016181">
    <property type="entry name" value="Acyl_CoA_acyltransferase"/>
</dbReference>
<dbReference type="Gene3D" id="3.40.630.30">
    <property type="match status" value="1"/>
</dbReference>
<dbReference type="InterPro" id="IPR000182">
    <property type="entry name" value="GNAT_dom"/>
</dbReference>
<evidence type="ECO:0000259" key="3">
    <source>
        <dbReference type="PROSITE" id="PS51186"/>
    </source>
</evidence>
<dbReference type="AlphaFoldDB" id="A0A844QLR1"/>
<evidence type="ECO:0000256" key="1">
    <source>
        <dbReference type="ARBA" id="ARBA00022679"/>
    </source>
</evidence>
<reference evidence="4 5" key="1">
    <citation type="submission" date="2019-12" db="EMBL/GenBank/DDBJ databases">
        <title>Nitratireductor arenosus sp. nov., Isolated from sea sand, Jeju island, South Korea.</title>
        <authorList>
            <person name="Kim W."/>
        </authorList>
    </citation>
    <scope>NUCLEOTIDE SEQUENCE [LARGE SCALE GENOMIC DNA]</scope>
    <source>
        <strain evidence="4 5">CAU 1489</strain>
    </source>
</reference>
<dbReference type="Pfam" id="PF00583">
    <property type="entry name" value="Acetyltransf_1"/>
    <property type="match status" value="1"/>
</dbReference>
<dbReference type="RefSeq" id="WP_156714781.1">
    <property type="nucleotide sequence ID" value="NZ_WPHG01000006.1"/>
</dbReference>
<feature type="domain" description="N-acetyltransferase" evidence="3">
    <location>
        <begin position="4"/>
        <end position="139"/>
    </location>
</feature>
<accession>A0A844QLR1</accession>
<gene>
    <name evidence="4" type="ORF">GN330_19890</name>
</gene>
<keyword evidence="5" id="KW-1185">Reference proteome</keyword>
<keyword evidence="1 4" id="KW-0808">Transferase</keyword>
<organism evidence="4 5">
    <name type="scientific">Nitratireductor arenosus</name>
    <dbReference type="NCBI Taxonomy" id="2682096"/>
    <lineage>
        <taxon>Bacteria</taxon>
        <taxon>Pseudomonadati</taxon>
        <taxon>Pseudomonadota</taxon>
        <taxon>Alphaproteobacteria</taxon>
        <taxon>Hyphomicrobiales</taxon>
        <taxon>Phyllobacteriaceae</taxon>
        <taxon>Nitratireductor</taxon>
    </lineage>
</organism>
<dbReference type="Proteomes" id="UP000463224">
    <property type="component" value="Unassembled WGS sequence"/>
</dbReference>
<keyword evidence="2" id="KW-0012">Acyltransferase</keyword>
<dbReference type="PANTHER" id="PTHR43877">
    <property type="entry name" value="AMINOALKYLPHOSPHONATE N-ACETYLTRANSFERASE-RELATED-RELATED"/>
    <property type="match status" value="1"/>
</dbReference>
<sequence length="169" mass="17935">MLDIAYLAETAEHDHAIEEINAEAFGPGRYARAAYKIREGGPHERALSFVAVHDGEVVATVRLTRVAAGAGRALLLGPLAVKPAFKDRGIGRELVRVAVEAARAAGAPAVILVGDEPYYGPLGFRRVPARRIVMPRPVDPNRLLIHEISGGALDALQGVMTHADHAVAA</sequence>
<evidence type="ECO:0000256" key="2">
    <source>
        <dbReference type="ARBA" id="ARBA00023315"/>
    </source>
</evidence>
<proteinExistence type="predicted"/>
<evidence type="ECO:0000313" key="4">
    <source>
        <dbReference type="EMBL" id="MVA99514.1"/>
    </source>
</evidence>
<dbReference type="CDD" id="cd04301">
    <property type="entry name" value="NAT_SF"/>
    <property type="match status" value="1"/>
</dbReference>
<dbReference type="EMBL" id="WPHG01000006">
    <property type="protein sequence ID" value="MVA99514.1"/>
    <property type="molecule type" value="Genomic_DNA"/>
</dbReference>
<dbReference type="PROSITE" id="PS51186">
    <property type="entry name" value="GNAT"/>
    <property type="match status" value="1"/>
</dbReference>
<protein>
    <submittedName>
        <fullName evidence="4">GNAT family N-acetyltransferase</fullName>
    </submittedName>
</protein>
<dbReference type="GO" id="GO:0016747">
    <property type="term" value="F:acyltransferase activity, transferring groups other than amino-acyl groups"/>
    <property type="evidence" value="ECO:0007669"/>
    <property type="project" value="InterPro"/>
</dbReference>
<dbReference type="SUPFAM" id="SSF55729">
    <property type="entry name" value="Acyl-CoA N-acyltransferases (Nat)"/>
    <property type="match status" value="1"/>
</dbReference>
<dbReference type="InterPro" id="IPR050832">
    <property type="entry name" value="Bact_Acetyltransf"/>
</dbReference>
<evidence type="ECO:0000313" key="5">
    <source>
        <dbReference type="Proteomes" id="UP000463224"/>
    </source>
</evidence>